<dbReference type="WBParaSite" id="HPLM_0001182701-mRNA-1">
    <property type="protein sequence ID" value="HPLM_0001182701-mRNA-1"/>
    <property type="gene ID" value="HPLM_0001182701"/>
</dbReference>
<feature type="region of interest" description="Disordered" evidence="1">
    <location>
        <begin position="66"/>
        <end position="88"/>
    </location>
</feature>
<dbReference type="OrthoDB" id="5875809at2759"/>
<dbReference type="Proteomes" id="UP000268014">
    <property type="component" value="Unassembled WGS sequence"/>
</dbReference>
<reference evidence="4" key="1">
    <citation type="submission" date="2017-02" db="UniProtKB">
        <authorList>
            <consortium name="WormBaseParasite"/>
        </authorList>
    </citation>
    <scope>IDENTIFICATION</scope>
</reference>
<feature type="region of interest" description="Disordered" evidence="1">
    <location>
        <begin position="1"/>
        <end position="24"/>
    </location>
</feature>
<evidence type="ECO:0000313" key="2">
    <source>
        <dbReference type="EMBL" id="VDO43931.1"/>
    </source>
</evidence>
<accession>A0A0N4WL25</accession>
<name>A0A0N4WL25_HAEPC</name>
<evidence type="ECO:0000256" key="1">
    <source>
        <dbReference type="SAM" id="MobiDB-lite"/>
    </source>
</evidence>
<dbReference type="AlphaFoldDB" id="A0A0N4WL25"/>
<evidence type="ECO:0000313" key="4">
    <source>
        <dbReference type="WBParaSite" id="HPLM_0001182701-mRNA-1"/>
    </source>
</evidence>
<organism evidence="4">
    <name type="scientific">Haemonchus placei</name>
    <name type="common">Barber's pole worm</name>
    <dbReference type="NCBI Taxonomy" id="6290"/>
    <lineage>
        <taxon>Eukaryota</taxon>
        <taxon>Metazoa</taxon>
        <taxon>Ecdysozoa</taxon>
        <taxon>Nematoda</taxon>
        <taxon>Chromadorea</taxon>
        <taxon>Rhabditida</taxon>
        <taxon>Rhabditina</taxon>
        <taxon>Rhabditomorpha</taxon>
        <taxon>Strongyloidea</taxon>
        <taxon>Trichostrongylidae</taxon>
        <taxon>Haemonchus</taxon>
    </lineage>
</organism>
<evidence type="ECO:0000313" key="3">
    <source>
        <dbReference type="Proteomes" id="UP000268014"/>
    </source>
</evidence>
<proteinExistence type="predicted"/>
<keyword evidence="3" id="KW-1185">Reference proteome</keyword>
<reference evidence="2 3" key="2">
    <citation type="submission" date="2018-11" db="EMBL/GenBank/DDBJ databases">
        <authorList>
            <consortium name="Pathogen Informatics"/>
        </authorList>
    </citation>
    <scope>NUCLEOTIDE SEQUENCE [LARGE SCALE GENOMIC DNA]</scope>
    <source>
        <strain evidence="2 3">MHpl1</strain>
    </source>
</reference>
<sequence>MGEENVASAGNRTRAARVAGEHSTTEPPMLEIRIIFIQYDSPSMLATKKTESSVAIEEENIASAGNRTRAARVAGEHSTTEPPMLAKEPEGFVYVDRATQPLNIADGKGSQLIRSLICSCLI</sequence>
<protein>
    <submittedName>
        <fullName evidence="2 4">Uncharacterized protein</fullName>
    </submittedName>
</protein>
<gene>
    <name evidence="2" type="ORF">HPLM_LOCUS11819</name>
</gene>
<dbReference type="EMBL" id="UZAF01017674">
    <property type="protein sequence ID" value="VDO43931.1"/>
    <property type="molecule type" value="Genomic_DNA"/>
</dbReference>